<keyword evidence="2" id="KW-1185">Reference proteome</keyword>
<dbReference type="EMBL" id="AWUE01020770">
    <property type="protein sequence ID" value="OMO66247.1"/>
    <property type="molecule type" value="Genomic_DNA"/>
</dbReference>
<accession>A0A1R3H7C2</accession>
<name>A0A1R3H7C2_9ROSI</name>
<reference evidence="2" key="1">
    <citation type="submission" date="2013-09" db="EMBL/GenBank/DDBJ databases">
        <title>Corchorus olitorius genome sequencing.</title>
        <authorList>
            <person name="Alam M."/>
            <person name="Haque M.S."/>
            <person name="Islam M.S."/>
            <person name="Emdad E.M."/>
            <person name="Islam M.M."/>
            <person name="Ahmed B."/>
            <person name="Halim A."/>
            <person name="Hossen Q.M.M."/>
            <person name="Hossain M.Z."/>
            <person name="Ahmed R."/>
            <person name="Khan M.M."/>
            <person name="Islam R."/>
            <person name="Rashid M.M."/>
            <person name="Khan S.A."/>
            <person name="Rahman M.S."/>
            <person name="Alam M."/>
            <person name="Yahiya A.S."/>
            <person name="Khan M.S."/>
            <person name="Azam M.S."/>
            <person name="Haque T."/>
            <person name="Lashkar M.Z.H."/>
            <person name="Akhand A.I."/>
            <person name="Morshed G."/>
            <person name="Roy S."/>
            <person name="Uddin K.S."/>
            <person name="Rabeya T."/>
            <person name="Hossain A.S."/>
            <person name="Chowdhury A."/>
            <person name="Snigdha A.R."/>
            <person name="Mortoza M.S."/>
            <person name="Matin S.A."/>
            <person name="Hoque S.M.E."/>
            <person name="Islam M.K."/>
            <person name="Roy D.K."/>
            <person name="Haider R."/>
            <person name="Moosa M.M."/>
            <person name="Elias S.M."/>
            <person name="Hasan A.M."/>
            <person name="Jahan S."/>
            <person name="Shafiuddin M."/>
            <person name="Mahmood N."/>
            <person name="Shommy N.S."/>
        </authorList>
    </citation>
    <scope>NUCLEOTIDE SEQUENCE [LARGE SCALE GENOMIC DNA]</scope>
    <source>
        <strain evidence="2">cv. O-4</strain>
    </source>
</reference>
<sequence length="63" mass="6718">MSSTKALVSASDESTIFIPDSSSLEGKLTPASQGASFLGKCHQAAKLFPKRRSKTHLCCFENA</sequence>
<dbReference type="AlphaFoldDB" id="A0A1R3H7C2"/>
<gene>
    <name evidence="1" type="ORF">COLO4_30673</name>
</gene>
<dbReference type="Proteomes" id="UP000187203">
    <property type="component" value="Unassembled WGS sequence"/>
</dbReference>
<proteinExistence type="predicted"/>
<protein>
    <submittedName>
        <fullName evidence="1">Uncharacterized protein</fullName>
    </submittedName>
</protein>
<organism evidence="1 2">
    <name type="scientific">Corchorus olitorius</name>
    <dbReference type="NCBI Taxonomy" id="93759"/>
    <lineage>
        <taxon>Eukaryota</taxon>
        <taxon>Viridiplantae</taxon>
        <taxon>Streptophyta</taxon>
        <taxon>Embryophyta</taxon>
        <taxon>Tracheophyta</taxon>
        <taxon>Spermatophyta</taxon>
        <taxon>Magnoliopsida</taxon>
        <taxon>eudicotyledons</taxon>
        <taxon>Gunneridae</taxon>
        <taxon>Pentapetalae</taxon>
        <taxon>rosids</taxon>
        <taxon>malvids</taxon>
        <taxon>Malvales</taxon>
        <taxon>Malvaceae</taxon>
        <taxon>Grewioideae</taxon>
        <taxon>Apeibeae</taxon>
        <taxon>Corchorus</taxon>
    </lineage>
</organism>
<comment type="caution">
    <text evidence="1">The sequence shown here is derived from an EMBL/GenBank/DDBJ whole genome shotgun (WGS) entry which is preliminary data.</text>
</comment>
<evidence type="ECO:0000313" key="2">
    <source>
        <dbReference type="Proteomes" id="UP000187203"/>
    </source>
</evidence>
<evidence type="ECO:0000313" key="1">
    <source>
        <dbReference type="EMBL" id="OMO66247.1"/>
    </source>
</evidence>